<proteinExistence type="predicted"/>
<dbReference type="EMBL" id="BK016124">
    <property type="protein sequence ID" value="DAF97022.1"/>
    <property type="molecule type" value="Genomic_DNA"/>
</dbReference>
<protein>
    <submittedName>
        <fullName evidence="1">Uncharacterized protein</fullName>
    </submittedName>
</protein>
<reference evidence="1" key="1">
    <citation type="journal article" date="2021" name="Proc. Natl. Acad. Sci. U.S.A.">
        <title>A Catalog of Tens of Thousands of Viruses from Human Metagenomes Reveals Hidden Associations with Chronic Diseases.</title>
        <authorList>
            <person name="Tisza M.J."/>
            <person name="Buck C.B."/>
        </authorList>
    </citation>
    <scope>NUCLEOTIDE SEQUENCE</scope>
    <source>
        <strain evidence="1">CtsIb3</strain>
    </source>
</reference>
<accession>A0A8S5URL9</accession>
<organism evidence="1">
    <name type="scientific">Myoviridae sp. ctsIb3</name>
    <dbReference type="NCBI Taxonomy" id="2825189"/>
    <lineage>
        <taxon>Viruses</taxon>
        <taxon>Duplodnaviria</taxon>
        <taxon>Heunggongvirae</taxon>
        <taxon>Uroviricota</taxon>
        <taxon>Caudoviricetes</taxon>
    </lineage>
</organism>
<evidence type="ECO:0000313" key="1">
    <source>
        <dbReference type="EMBL" id="DAF97022.1"/>
    </source>
</evidence>
<sequence length="29" mass="3514">MFVSLFRIITDFCRVFAKENAVHVIQYHE</sequence>
<name>A0A8S5URL9_9CAUD</name>